<evidence type="ECO:0000256" key="3">
    <source>
        <dbReference type="ARBA" id="ARBA00021622"/>
    </source>
</evidence>
<evidence type="ECO:0000256" key="9">
    <source>
        <dbReference type="ARBA" id="ARBA00022989"/>
    </source>
</evidence>
<dbReference type="PRINTS" id="PR00950">
    <property type="entry name" value="TYPE3IMSPROT"/>
</dbReference>
<evidence type="ECO:0000313" key="15">
    <source>
        <dbReference type="EMBL" id="ATY32059.1"/>
    </source>
</evidence>
<evidence type="ECO:0000256" key="14">
    <source>
        <dbReference type="SAM" id="MobiDB-lite"/>
    </source>
</evidence>
<evidence type="ECO:0000256" key="5">
    <source>
        <dbReference type="ARBA" id="ARBA00022475"/>
    </source>
</evidence>
<dbReference type="RefSeq" id="WP_100281868.1">
    <property type="nucleotide sequence ID" value="NZ_CP024923.1"/>
</dbReference>
<evidence type="ECO:0000256" key="4">
    <source>
        <dbReference type="ARBA" id="ARBA00022448"/>
    </source>
</evidence>
<protein>
    <recommendedName>
        <fullName evidence="3 13">Flagellar biosynthetic protein FlhB</fullName>
    </recommendedName>
</protein>
<dbReference type="PANTHER" id="PTHR30531:SF12">
    <property type="entry name" value="FLAGELLAR BIOSYNTHETIC PROTEIN FLHB"/>
    <property type="match status" value="1"/>
</dbReference>
<feature type="region of interest" description="Disordered" evidence="14">
    <location>
        <begin position="1"/>
        <end position="23"/>
    </location>
</feature>
<dbReference type="GO" id="GO:0005886">
    <property type="term" value="C:plasma membrane"/>
    <property type="evidence" value="ECO:0007669"/>
    <property type="project" value="UniProtKB-SubCell"/>
</dbReference>
<feature type="transmembrane region" description="Helical" evidence="13">
    <location>
        <begin position="151"/>
        <end position="170"/>
    </location>
</feature>
<feature type="transmembrane region" description="Helical" evidence="13">
    <location>
        <begin position="190"/>
        <end position="212"/>
    </location>
</feature>
<dbReference type="KEGG" id="sphc:CVN68_08790"/>
<keyword evidence="10 13" id="KW-0472">Membrane</keyword>
<keyword evidence="7 13" id="KW-1005">Bacterial flagellum biogenesis</keyword>
<organism evidence="15 16">
    <name type="scientific">Sphingomonas psychrotolerans</name>
    <dbReference type="NCBI Taxonomy" id="1327635"/>
    <lineage>
        <taxon>Bacteria</taxon>
        <taxon>Pseudomonadati</taxon>
        <taxon>Pseudomonadota</taxon>
        <taxon>Alphaproteobacteria</taxon>
        <taxon>Sphingomonadales</taxon>
        <taxon>Sphingomonadaceae</taxon>
        <taxon>Sphingomonas</taxon>
    </lineage>
</organism>
<evidence type="ECO:0000256" key="7">
    <source>
        <dbReference type="ARBA" id="ARBA00022795"/>
    </source>
</evidence>
<keyword evidence="5 13" id="KW-1003">Cell membrane</keyword>
<evidence type="ECO:0000256" key="8">
    <source>
        <dbReference type="ARBA" id="ARBA00022927"/>
    </source>
</evidence>
<sequence>MSGDTDQEDKTEDPTDKKLEDARERGEVPMAPEMKHAAMFVAALVVMGGLGTWTMQTMGSLFVRLWGSADDFRMEPVGAQDFATGLFGTIFTTLTPILAALFGFALLGGFLQGRPMLSASRIKPKWSKLNPVTGFTRTFSKQSLVEFFKTLAKLCLVVGIGAWIAWPHAATIDRLVGADLVSMGAAASDIVYAMLFPIALLVGALAMFDFAWQRFAFMKKMRMTKQEIKDEYKQSEGDPKIKGKIRQLQMQRAKGRMMSNVPKASVIITNPTHYAIALQYDHGAMNAPVVVAKGVDAIALKIREVAAEHNIPLVENRPLARALYASAEIDHPIPIEHYAAVAEVISYVMKIAKTRR</sequence>
<comment type="function">
    <text evidence="12 13">Required for formation of the rod structure in the basal body of the flagellar apparatus. Together with FliI and FliH, may constitute the export apparatus of flagellin.</text>
</comment>
<keyword evidence="8 13" id="KW-0653">Protein transport</keyword>
<dbReference type="Proteomes" id="UP000229081">
    <property type="component" value="Chromosome"/>
</dbReference>
<dbReference type="SUPFAM" id="SSF160544">
    <property type="entry name" value="EscU C-terminal domain-like"/>
    <property type="match status" value="1"/>
</dbReference>
<proteinExistence type="inferred from homology"/>
<feature type="compositionally biased region" description="Basic and acidic residues" evidence="14">
    <location>
        <begin position="12"/>
        <end position="23"/>
    </location>
</feature>
<keyword evidence="15" id="KW-0966">Cell projection</keyword>
<keyword evidence="4 13" id="KW-0813">Transport</keyword>
<feature type="transmembrane region" description="Helical" evidence="13">
    <location>
        <begin position="40"/>
        <end position="66"/>
    </location>
</feature>
<keyword evidence="15" id="KW-0282">Flagellum</keyword>
<dbReference type="FunFam" id="3.40.1690.10:FF:000001">
    <property type="entry name" value="Flagellar biosynthetic protein FlhB"/>
    <property type="match status" value="1"/>
</dbReference>
<keyword evidence="6 13" id="KW-0812">Transmembrane</keyword>
<dbReference type="InterPro" id="IPR006135">
    <property type="entry name" value="T3SS_substrate_exporter"/>
</dbReference>
<evidence type="ECO:0000256" key="2">
    <source>
        <dbReference type="ARBA" id="ARBA00010690"/>
    </source>
</evidence>
<dbReference type="NCBIfam" id="TIGR00328">
    <property type="entry name" value="flhB"/>
    <property type="match status" value="1"/>
</dbReference>
<evidence type="ECO:0000256" key="13">
    <source>
        <dbReference type="RuleBase" id="RU364091"/>
    </source>
</evidence>
<evidence type="ECO:0000313" key="16">
    <source>
        <dbReference type="Proteomes" id="UP000229081"/>
    </source>
</evidence>
<reference evidence="15 16" key="1">
    <citation type="submission" date="2017-11" db="EMBL/GenBank/DDBJ databases">
        <title>Complete genome sequence of Sphingomonas sp. Strain Cra20, a psychrotolerant potential plant growth promoting rhizobacteria.</title>
        <authorList>
            <person name="Luo Y."/>
        </authorList>
    </citation>
    <scope>NUCLEOTIDE SEQUENCE [LARGE SCALE GENOMIC DNA]</scope>
    <source>
        <strain evidence="15 16">Cra20</strain>
    </source>
</reference>
<evidence type="ECO:0000256" key="6">
    <source>
        <dbReference type="ARBA" id="ARBA00022692"/>
    </source>
</evidence>
<dbReference type="GO" id="GO:0044780">
    <property type="term" value="P:bacterial-type flagellum assembly"/>
    <property type="evidence" value="ECO:0007669"/>
    <property type="project" value="InterPro"/>
</dbReference>
<evidence type="ECO:0000256" key="10">
    <source>
        <dbReference type="ARBA" id="ARBA00023136"/>
    </source>
</evidence>
<keyword evidence="15" id="KW-0969">Cilium</keyword>
<name>A0A2K8MJY9_9SPHN</name>
<dbReference type="Gene3D" id="6.10.250.2080">
    <property type="match status" value="1"/>
</dbReference>
<gene>
    <name evidence="13 15" type="primary">flhB</name>
    <name evidence="15" type="ORF">CVN68_08790</name>
</gene>
<dbReference type="PANTHER" id="PTHR30531">
    <property type="entry name" value="FLAGELLAR BIOSYNTHETIC PROTEIN FLHB"/>
    <property type="match status" value="1"/>
</dbReference>
<dbReference type="Gene3D" id="3.40.1690.10">
    <property type="entry name" value="secretion proteins EscU"/>
    <property type="match status" value="1"/>
</dbReference>
<comment type="subcellular location">
    <subcellularLocation>
        <location evidence="1">Cell membrane</location>
        <topology evidence="1">Multi-pass membrane protein</topology>
    </subcellularLocation>
</comment>
<dbReference type="Pfam" id="PF01312">
    <property type="entry name" value="Bac_export_2"/>
    <property type="match status" value="1"/>
</dbReference>
<evidence type="ECO:0000256" key="12">
    <source>
        <dbReference type="ARBA" id="ARBA00025078"/>
    </source>
</evidence>
<dbReference type="InterPro" id="IPR029025">
    <property type="entry name" value="T3SS_substrate_exporter_C"/>
</dbReference>
<comment type="similarity">
    <text evidence="2 13">Belongs to the type III secretion exporter family.</text>
</comment>
<accession>A0A2K8MJY9</accession>
<feature type="transmembrane region" description="Helical" evidence="13">
    <location>
        <begin position="86"/>
        <end position="111"/>
    </location>
</feature>
<evidence type="ECO:0000256" key="1">
    <source>
        <dbReference type="ARBA" id="ARBA00004651"/>
    </source>
</evidence>
<dbReference type="AlphaFoldDB" id="A0A2K8MJY9"/>
<keyword evidence="11 13" id="KW-1006">Bacterial flagellum protein export</keyword>
<evidence type="ECO:0000256" key="11">
    <source>
        <dbReference type="ARBA" id="ARBA00023225"/>
    </source>
</evidence>
<feature type="compositionally biased region" description="Acidic residues" evidence="14">
    <location>
        <begin position="1"/>
        <end position="11"/>
    </location>
</feature>
<dbReference type="EMBL" id="CP024923">
    <property type="protein sequence ID" value="ATY32059.1"/>
    <property type="molecule type" value="Genomic_DNA"/>
</dbReference>
<keyword evidence="16" id="KW-1185">Reference proteome</keyword>
<keyword evidence="9 13" id="KW-1133">Transmembrane helix</keyword>
<dbReference type="InterPro" id="IPR006136">
    <property type="entry name" value="FlhB"/>
</dbReference>
<dbReference type="OrthoDB" id="9807950at2"/>
<dbReference type="GO" id="GO:0009306">
    <property type="term" value="P:protein secretion"/>
    <property type="evidence" value="ECO:0007669"/>
    <property type="project" value="InterPro"/>
</dbReference>